<dbReference type="InterPro" id="IPR001680">
    <property type="entry name" value="WD40_rpt"/>
</dbReference>
<keyword evidence="2 7" id="KW-0479">Metal-binding</keyword>
<feature type="domain" description="C3H1-type" evidence="9">
    <location>
        <begin position="104"/>
        <end position="131"/>
    </location>
</feature>
<sequence length="448" mass="48851">MDIKAARRVSERLERAVCNPLRRAGSSKDVICAYWLAGRCSRNHCKFMHRESPLLAKHRGSPLLAKQSHALPDKRPRKNSLVWTRGGGGSGEKITEKKEKVTEKNQETVCEYWVSGNCVHADKCQYLHSWFRGEGFSRLAQLEGHKKAITGIALPSGSDKLYTGGKDGTTRIWDCNTGLCTEVINLEGEVGSLISEGPWVFVGMPMSLSGGTVLYVLVGSVLVMMQAWNIQTAAEFSLNGPVGQVHAMVVGLEVLFAGAQDGAILAWKSCSESNSLQLAASLKSHSCAVVSLVVGGKMLYSGSMDHTIRVWDIETLQCTQTLNGHTAAVMSLLCWGRFLLSCSLDQTVKVWDATKEGNLEVTYTHNEEHGIIALCVMCLAEAKPILFCSCTDNSVRLYELPLFAERGRIFAKQEVRAMHIGPSGLSFTGDGTRLVSVWWLVVPSGGAS</sequence>
<dbReference type="SMART" id="SM00320">
    <property type="entry name" value="WD40"/>
    <property type="match status" value="5"/>
</dbReference>
<dbReference type="PANTHER" id="PTHR44489">
    <property type="match status" value="1"/>
</dbReference>
<dbReference type="PROSITE" id="PS50103">
    <property type="entry name" value="ZF_C3H1"/>
    <property type="match status" value="2"/>
</dbReference>
<dbReference type="SMART" id="SM00356">
    <property type="entry name" value="ZnF_C3H1"/>
    <property type="match status" value="2"/>
</dbReference>
<dbReference type="AlphaFoldDB" id="A0AAP0N5H1"/>
<dbReference type="PANTHER" id="PTHR44489:SF14">
    <property type="entry name" value="ZINC FINGER CCCH DOMAIN-CONTAINING PROTEIN 59-RELATED"/>
    <property type="match status" value="1"/>
</dbReference>
<dbReference type="PROSITE" id="PS50082">
    <property type="entry name" value="WD_REPEATS_2"/>
    <property type="match status" value="3"/>
</dbReference>
<keyword evidence="11" id="KW-1185">Reference proteome</keyword>
<dbReference type="InterPro" id="IPR000571">
    <property type="entry name" value="Znf_CCCH"/>
</dbReference>
<feature type="repeat" description="WD" evidence="6">
    <location>
        <begin position="282"/>
        <end position="321"/>
    </location>
</feature>
<keyword evidence="1 6" id="KW-0853">WD repeat</keyword>
<dbReference type="Gene3D" id="2.130.10.10">
    <property type="entry name" value="YVTN repeat-like/Quinoprotein amine dehydrogenase"/>
    <property type="match status" value="2"/>
</dbReference>
<feature type="zinc finger region" description="C3H1-type" evidence="7">
    <location>
        <begin position="104"/>
        <end position="131"/>
    </location>
</feature>
<feature type="repeat" description="WD" evidence="6">
    <location>
        <begin position="142"/>
        <end position="183"/>
    </location>
</feature>
<gene>
    <name evidence="10" type="ORF">L1049_021467</name>
</gene>
<dbReference type="Pfam" id="PF00400">
    <property type="entry name" value="WD40"/>
    <property type="match status" value="3"/>
</dbReference>
<feature type="region of interest" description="Disordered" evidence="8">
    <location>
        <begin position="68"/>
        <end position="93"/>
    </location>
</feature>
<evidence type="ECO:0000256" key="4">
    <source>
        <dbReference type="ARBA" id="ARBA00022771"/>
    </source>
</evidence>
<dbReference type="InterPro" id="IPR019775">
    <property type="entry name" value="WD40_repeat_CS"/>
</dbReference>
<evidence type="ECO:0000256" key="6">
    <source>
        <dbReference type="PROSITE-ProRule" id="PRU00221"/>
    </source>
</evidence>
<dbReference type="InterPro" id="IPR036855">
    <property type="entry name" value="Znf_CCCH_sf"/>
</dbReference>
<dbReference type="InterPro" id="IPR044715">
    <property type="entry name" value="WDR86-like"/>
</dbReference>
<dbReference type="PROSITE" id="PS50294">
    <property type="entry name" value="WD_REPEATS_REGION"/>
    <property type="match status" value="2"/>
</dbReference>
<keyword evidence="3" id="KW-0677">Repeat</keyword>
<comment type="caution">
    <text evidence="10">The sequence shown here is derived from an EMBL/GenBank/DDBJ whole genome shotgun (WGS) entry which is preliminary data.</text>
</comment>
<protein>
    <recommendedName>
        <fullName evidence="9">C3H1-type domain-containing protein</fullName>
    </recommendedName>
</protein>
<reference evidence="10 11" key="1">
    <citation type="journal article" date="2024" name="Plant J.">
        <title>Genome sequences and population genomics reveal climatic adaptation and genomic divergence between two closely related sweetgum species.</title>
        <authorList>
            <person name="Xu W.Q."/>
            <person name="Ren C.Q."/>
            <person name="Zhang X.Y."/>
            <person name="Comes H.P."/>
            <person name="Liu X.H."/>
            <person name="Li Y.G."/>
            <person name="Kettle C.J."/>
            <person name="Jalonen R."/>
            <person name="Gaisberger H."/>
            <person name="Ma Y.Z."/>
            <person name="Qiu Y.X."/>
        </authorList>
    </citation>
    <scope>NUCLEOTIDE SEQUENCE [LARGE SCALE GENOMIC DNA]</scope>
    <source>
        <strain evidence="10">Hangzhou</strain>
    </source>
</reference>
<feature type="repeat" description="WD" evidence="6">
    <location>
        <begin position="322"/>
        <end position="361"/>
    </location>
</feature>
<dbReference type="EMBL" id="JBBPBK010000245">
    <property type="protein sequence ID" value="KAK9266062.1"/>
    <property type="molecule type" value="Genomic_DNA"/>
</dbReference>
<evidence type="ECO:0000256" key="1">
    <source>
        <dbReference type="ARBA" id="ARBA00022574"/>
    </source>
</evidence>
<keyword evidence="5 7" id="KW-0862">Zinc</keyword>
<evidence type="ECO:0000256" key="2">
    <source>
        <dbReference type="ARBA" id="ARBA00022723"/>
    </source>
</evidence>
<evidence type="ECO:0000259" key="9">
    <source>
        <dbReference type="PROSITE" id="PS50103"/>
    </source>
</evidence>
<dbReference type="Proteomes" id="UP001415857">
    <property type="component" value="Unassembled WGS sequence"/>
</dbReference>
<organism evidence="10 11">
    <name type="scientific">Liquidambar formosana</name>
    <name type="common">Formosan gum</name>
    <dbReference type="NCBI Taxonomy" id="63359"/>
    <lineage>
        <taxon>Eukaryota</taxon>
        <taxon>Viridiplantae</taxon>
        <taxon>Streptophyta</taxon>
        <taxon>Embryophyta</taxon>
        <taxon>Tracheophyta</taxon>
        <taxon>Spermatophyta</taxon>
        <taxon>Magnoliopsida</taxon>
        <taxon>eudicotyledons</taxon>
        <taxon>Gunneridae</taxon>
        <taxon>Pentapetalae</taxon>
        <taxon>Saxifragales</taxon>
        <taxon>Altingiaceae</taxon>
        <taxon>Liquidambar</taxon>
    </lineage>
</organism>
<dbReference type="InterPro" id="IPR036322">
    <property type="entry name" value="WD40_repeat_dom_sf"/>
</dbReference>
<accession>A0AAP0N5H1</accession>
<dbReference type="PRINTS" id="PR00320">
    <property type="entry name" value="GPROTEINBRPT"/>
</dbReference>
<proteinExistence type="predicted"/>
<evidence type="ECO:0000256" key="8">
    <source>
        <dbReference type="SAM" id="MobiDB-lite"/>
    </source>
</evidence>
<dbReference type="InterPro" id="IPR020472">
    <property type="entry name" value="WD40_PAC1"/>
</dbReference>
<dbReference type="SUPFAM" id="SSF50978">
    <property type="entry name" value="WD40 repeat-like"/>
    <property type="match status" value="1"/>
</dbReference>
<dbReference type="InterPro" id="IPR015943">
    <property type="entry name" value="WD40/YVTN_repeat-like_dom_sf"/>
</dbReference>
<feature type="domain" description="C3H1-type" evidence="9">
    <location>
        <begin position="26"/>
        <end position="52"/>
    </location>
</feature>
<dbReference type="PROSITE" id="PS00678">
    <property type="entry name" value="WD_REPEATS_1"/>
    <property type="match status" value="1"/>
</dbReference>
<evidence type="ECO:0000256" key="3">
    <source>
        <dbReference type="ARBA" id="ARBA00022737"/>
    </source>
</evidence>
<dbReference type="Gene3D" id="3.30.1370.210">
    <property type="match status" value="1"/>
</dbReference>
<keyword evidence="4 7" id="KW-0863">Zinc-finger</keyword>
<name>A0AAP0N5H1_LIQFO</name>
<evidence type="ECO:0000313" key="10">
    <source>
        <dbReference type="EMBL" id="KAK9266062.1"/>
    </source>
</evidence>
<dbReference type="GO" id="GO:0008270">
    <property type="term" value="F:zinc ion binding"/>
    <property type="evidence" value="ECO:0007669"/>
    <property type="project" value="UniProtKB-KW"/>
</dbReference>
<evidence type="ECO:0000313" key="11">
    <source>
        <dbReference type="Proteomes" id="UP001415857"/>
    </source>
</evidence>
<evidence type="ECO:0000256" key="7">
    <source>
        <dbReference type="PROSITE-ProRule" id="PRU00723"/>
    </source>
</evidence>
<dbReference type="SUPFAM" id="SSF90229">
    <property type="entry name" value="CCCH zinc finger"/>
    <property type="match status" value="1"/>
</dbReference>
<feature type="zinc finger region" description="C3H1-type" evidence="7">
    <location>
        <begin position="26"/>
        <end position="52"/>
    </location>
</feature>
<evidence type="ECO:0000256" key="5">
    <source>
        <dbReference type="ARBA" id="ARBA00022833"/>
    </source>
</evidence>